<evidence type="ECO:0000256" key="3">
    <source>
        <dbReference type="ARBA" id="ARBA00022827"/>
    </source>
</evidence>
<dbReference type="InterPro" id="IPR016171">
    <property type="entry name" value="Vanillyl_alc_oxidase_C-sub2"/>
</dbReference>
<evidence type="ECO:0000313" key="5">
    <source>
        <dbReference type="EMBL" id="MFC7705818.1"/>
    </source>
</evidence>
<evidence type="ECO:0000259" key="4">
    <source>
        <dbReference type="PROSITE" id="PS51387"/>
    </source>
</evidence>
<feature type="domain" description="FAD-binding PCMH-type" evidence="4">
    <location>
        <begin position="33"/>
        <end position="211"/>
    </location>
</feature>
<name>A0ABW2UPB8_9RHOB</name>
<dbReference type="PANTHER" id="PTHR43716:SF2">
    <property type="entry name" value="BLL6224 PROTEIN"/>
    <property type="match status" value="1"/>
</dbReference>
<keyword evidence="3" id="KW-0274">FAD</keyword>
<dbReference type="InterPro" id="IPR016169">
    <property type="entry name" value="FAD-bd_PCMH_sub2"/>
</dbReference>
<comment type="caution">
    <text evidence="5">The sequence shown here is derived from an EMBL/GenBank/DDBJ whole genome shotgun (WGS) entry which is preliminary data.</text>
</comment>
<dbReference type="Pfam" id="PF01565">
    <property type="entry name" value="FAD_binding_4"/>
    <property type="match status" value="1"/>
</dbReference>
<dbReference type="PROSITE" id="PS51387">
    <property type="entry name" value="FAD_PCMH"/>
    <property type="match status" value="1"/>
</dbReference>
<dbReference type="Gene3D" id="1.10.45.10">
    <property type="entry name" value="Vanillyl-alcohol Oxidase, Chain A, domain 4"/>
    <property type="match status" value="1"/>
</dbReference>
<dbReference type="InterPro" id="IPR006094">
    <property type="entry name" value="Oxid_FAD_bind_N"/>
</dbReference>
<dbReference type="Gene3D" id="3.30.70.2740">
    <property type="match status" value="1"/>
</dbReference>
<evidence type="ECO:0000256" key="2">
    <source>
        <dbReference type="ARBA" id="ARBA00022630"/>
    </source>
</evidence>
<dbReference type="InterPro" id="IPR016164">
    <property type="entry name" value="FAD-linked_Oxase-like_C"/>
</dbReference>
<reference evidence="6" key="1">
    <citation type="journal article" date="2019" name="Int. J. Syst. Evol. Microbiol.">
        <title>The Global Catalogue of Microorganisms (GCM) 10K type strain sequencing project: providing services to taxonomists for standard genome sequencing and annotation.</title>
        <authorList>
            <consortium name="The Broad Institute Genomics Platform"/>
            <consortium name="The Broad Institute Genome Sequencing Center for Infectious Disease"/>
            <person name="Wu L."/>
            <person name="Ma J."/>
        </authorList>
    </citation>
    <scope>NUCLEOTIDE SEQUENCE [LARGE SCALE GENOMIC DNA]</scope>
    <source>
        <strain evidence="6">CGMCC 1.12750</strain>
    </source>
</reference>
<dbReference type="InterPro" id="IPR036318">
    <property type="entry name" value="FAD-bd_PCMH-like_sf"/>
</dbReference>
<dbReference type="SUPFAM" id="SSF55103">
    <property type="entry name" value="FAD-linked oxidases, C-terminal domain"/>
    <property type="match status" value="1"/>
</dbReference>
<keyword evidence="6" id="KW-1185">Reference proteome</keyword>
<dbReference type="PANTHER" id="PTHR43716">
    <property type="entry name" value="D-2-HYDROXYGLUTARATE DEHYDROGENASE, MITOCHONDRIAL"/>
    <property type="match status" value="1"/>
</dbReference>
<dbReference type="Pfam" id="PF02913">
    <property type="entry name" value="FAD-oxidase_C"/>
    <property type="match status" value="1"/>
</dbReference>
<keyword evidence="2" id="KW-0285">Flavoprotein</keyword>
<accession>A0ABW2UPB8</accession>
<dbReference type="SUPFAM" id="SSF56176">
    <property type="entry name" value="FAD-binding/transporter-associated domain-like"/>
    <property type="match status" value="1"/>
</dbReference>
<dbReference type="InterPro" id="IPR051264">
    <property type="entry name" value="FAD-oxidored/transferase_4"/>
</dbReference>
<organism evidence="5 6">
    <name type="scientific">Plastorhodobacter daqingensis</name>
    <dbReference type="NCBI Taxonomy" id="1387281"/>
    <lineage>
        <taxon>Bacteria</taxon>
        <taxon>Pseudomonadati</taxon>
        <taxon>Pseudomonadota</taxon>
        <taxon>Alphaproteobacteria</taxon>
        <taxon>Rhodobacterales</taxon>
        <taxon>Paracoccaceae</taxon>
        <taxon>Plastorhodobacter</taxon>
    </lineage>
</organism>
<sequence length="469" mass="50337">MELIEELRRLLGATQVLCGADAARYGRDWTGQYEWTPLAVLRPGSTAEVSAVMRLAHAARVPVVPVSGHTGLTGGTVAEGALMLSLERMNRIREIRRSARTAVVEAGVVLATLHEEVGKLGLSFPLMFGARGSAMIGGALSTNAGGSNVLRYGNTRALCLGLEVVLADGRILDLQSALHKDNSGYDLRDLFIGAEGTLGIITGAVLKLVPAPRAYATAMVATADLGVALDLLNRLQEATAGLVEAFEYMPRAYMRRLLARKPEMRAPFAQEHDVNILVEIASTSPRDAHPREDGSIPLVTLLEETLFDLAESGAVLDAVVARSDAQRSEMWARREAAAEITLGQSPIVDTDVAVPLDLVARFETEVRVRIAALDPQAETLSIAHLGDGNLHFTIFPTDGDPVFKDRLRETVEDVVALLGGSFSAEHGIGTSKKPTMARRKDPVVLEVMRSLRKALDPEGILNPGKVLPD</sequence>
<proteinExistence type="inferred from homology"/>
<dbReference type="Gene3D" id="3.30.43.10">
    <property type="entry name" value="Uridine Diphospho-n-acetylenolpyruvylglucosamine Reductase, domain 2"/>
    <property type="match status" value="1"/>
</dbReference>
<dbReference type="RefSeq" id="WP_377406100.1">
    <property type="nucleotide sequence ID" value="NZ_JBHTFQ010000010.1"/>
</dbReference>
<gene>
    <name evidence="5" type="ORF">ACFQXB_16675</name>
</gene>
<evidence type="ECO:0000256" key="1">
    <source>
        <dbReference type="ARBA" id="ARBA00008000"/>
    </source>
</evidence>
<protein>
    <submittedName>
        <fullName evidence="5">FAD-binding oxidoreductase</fullName>
    </submittedName>
</protein>
<dbReference type="Proteomes" id="UP001596516">
    <property type="component" value="Unassembled WGS sequence"/>
</dbReference>
<dbReference type="InterPro" id="IPR004113">
    <property type="entry name" value="FAD-bd_oxidored_4_C"/>
</dbReference>
<dbReference type="Gene3D" id="3.30.465.10">
    <property type="match status" value="1"/>
</dbReference>
<evidence type="ECO:0000313" key="6">
    <source>
        <dbReference type="Proteomes" id="UP001596516"/>
    </source>
</evidence>
<dbReference type="EMBL" id="JBHTFQ010000010">
    <property type="protein sequence ID" value="MFC7705818.1"/>
    <property type="molecule type" value="Genomic_DNA"/>
</dbReference>
<dbReference type="Gene3D" id="3.30.70.2190">
    <property type="match status" value="1"/>
</dbReference>
<dbReference type="InterPro" id="IPR016167">
    <property type="entry name" value="FAD-bd_PCMH_sub1"/>
</dbReference>
<dbReference type="InterPro" id="IPR016166">
    <property type="entry name" value="FAD-bd_PCMH"/>
</dbReference>
<comment type="similarity">
    <text evidence="1">Belongs to the FAD-binding oxidoreductase/transferase type 4 family.</text>
</comment>